<feature type="compositionally biased region" description="Basic and acidic residues" evidence="11">
    <location>
        <begin position="196"/>
        <end position="221"/>
    </location>
</feature>
<gene>
    <name evidence="13" type="primary">LMO2</name>
</gene>
<dbReference type="PROSITE" id="PS00478">
    <property type="entry name" value="LIM_DOMAIN_1"/>
    <property type="match status" value="1"/>
</dbReference>
<dbReference type="InterPro" id="IPR001781">
    <property type="entry name" value="Znf_LIM"/>
</dbReference>
<evidence type="ECO:0000256" key="11">
    <source>
        <dbReference type="SAM" id="MobiDB-lite"/>
    </source>
</evidence>
<keyword evidence="4 10" id="KW-0862">Zinc</keyword>
<evidence type="ECO:0000256" key="4">
    <source>
        <dbReference type="ARBA" id="ARBA00022833"/>
    </source>
</evidence>
<evidence type="ECO:0000256" key="9">
    <source>
        <dbReference type="ARBA" id="ARBA00053511"/>
    </source>
</evidence>
<dbReference type="SMART" id="SM00132">
    <property type="entry name" value="LIM"/>
    <property type="match status" value="2"/>
</dbReference>
<accession>A0A8I3PNJ5</accession>
<feature type="domain" description="LIM zinc-binding" evidence="12">
    <location>
        <begin position="321"/>
        <end position="383"/>
    </location>
</feature>
<evidence type="ECO:0000256" key="8">
    <source>
        <dbReference type="ARBA" id="ARBA00041884"/>
    </source>
</evidence>
<dbReference type="GO" id="GO:0045944">
    <property type="term" value="P:positive regulation of transcription by RNA polymerase II"/>
    <property type="evidence" value="ECO:0000318"/>
    <property type="project" value="GO_Central"/>
</dbReference>
<dbReference type="AlphaFoldDB" id="A0A8I3PNJ5"/>
<dbReference type="FunFam" id="2.10.110.10:FF:000059">
    <property type="entry name" value="LIM domain only 2"/>
    <property type="match status" value="1"/>
</dbReference>
<dbReference type="CDD" id="cd09385">
    <property type="entry name" value="LIM2_LMO2"/>
    <property type="match status" value="1"/>
</dbReference>
<dbReference type="GO" id="GO:0005634">
    <property type="term" value="C:nucleus"/>
    <property type="evidence" value="ECO:0000318"/>
    <property type="project" value="GO_Central"/>
</dbReference>
<dbReference type="GO" id="GO:0046872">
    <property type="term" value="F:metal ion binding"/>
    <property type="evidence" value="ECO:0007669"/>
    <property type="project" value="UniProtKB-KW"/>
</dbReference>
<evidence type="ECO:0000256" key="6">
    <source>
        <dbReference type="ARBA" id="ARBA00023242"/>
    </source>
</evidence>
<feature type="compositionally biased region" description="Pro residues" evidence="11">
    <location>
        <begin position="282"/>
        <end position="293"/>
    </location>
</feature>
<feature type="region of interest" description="Disordered" evidence="11">
    <location>
        <begin position="1"/>
        <end position="72"/>
    </location>
</feature>
<feature type="domain" description="LIM zinc-binding" evidence="12">
    <location>
        <begin position="385"/>
        <end position="447"/>
    </location>
</feature>
<dbReference type="GO" id="GO:0003713">
    <property type="term" value="F:transcription coactivator activity"/>
    <property type="evidence" value="ECO:0000318"/>
    <property type="project" value="GO_Central"/>
</dbReference>
<dbReference type="CDD" id="cd09384">
    <property type="entry name" value="LIM1_LMO2"/>
    <property type="match status" value="1"/>
</dbReference>
<feature type="region of interest" description="Disordered" evidence="11">
    <location>
        <begin position="196"/>
        <end position="310"/>
    </location>
</feature>
<keyword evidence="6" id="KW-0539">Nucleus</keyword>
<dbReference type="Gene3D" id="2.10.110.10">
    <property type="entry name" value="Cysteine Rich Protein"/>
    <property type="match status" value="2"/>
</dbReference>
<keyword evidence="14" id="KW-1185">Reference proteome</keyword>
<evidence type="ECO:0000256" key="5">
    <source>
        <dbReference type="ARBA" id="ARBA00023038"/>
    </source>
</evidence>
<dbReference type="OrthoDB" id="6352355at2759"/>
<comment type="function">
    <text evidence="9">Acts with TAL1/SCL to regulate red blood cell development. Also acts with LDB1 to maintain erythroid precursors in an immature state.</text>
</comment>
<evidence type="ECO:0000259" key="12">
    <source>
        <dbReference type="PROSITE" id="PS50023"/>
    </source>
</evidence>
<dbReference type="Pfam" id="PF00412">
    <property type="entry name" value="LIM"/>
    <property type="match status" value="2"/>
</dbReference>
<dbReference type="Ensembl" id="ENSCAFT00845043705.1">
    <property type="protein sequence ID" value="ENSCAFP00845034241.1"/>
    <property type="gene ID" value="ENSCAFG00845024754.1"/>
</dbReference>
<name>A0A8I3PNJ5_CANLF</name>
<keyword evidence="5 10" id="KW-0440">LIM domain</keyword>
<sequence>MDGKRPRADGEQARTCGASQPPSLGISRPGRCSGAPSPRAPRAHSAPRPQPHPPALGGRGPGTSTRDRRGSHPGRWRLCRCFLHVLVFSLLPRAALGLTYPKGKRRGGEAVQSDSEATRPPLPGGRALSVRPGSPTPAPLRSQVAAAAAAAAAVCIANPLEPSLKKKKKRERERRGAGSCLFKCDFLLLYLNRDQEKGNETRDRGKLSENSGSRERREPGERGSAPAPPPAGGSAATVLERGGASSPPERRSKRRRRSGGGARAPEGGRAPAAGQPRASKGAPPPPGTPPPSPMSSAIERKSLDPSEEPVDEVLQIPPSLLTCGGCQQNIGDRYFLKAIDQYWHEDCLSCDLCGCRLGEVGRRLYYKLGRKLCRRDYLRLFGQDGLCASCDKRIRAYEMTMRVKDKVYHLECFKCAACQKHFCVGDRYLLINSDIVCEQDIYEWTKINGMI</sequence>
<feature type="compositionally biased region" description="Low complexity" evidence="11">
    <location>
        <begin position="263"/>
        <end position="279"/>
    </location>
</feature>
<protein>
    <recommendedName>
        <fullName evidence="7">Rhombotin-2</fullName>
    </recommendedName>
    <alternativeName>
        <fullName evidence="8">LIM domain only protein 2</fullName>
    </alternativeName>
</protein>
<evidence type="ECO:0000313" key="13">
    <source>
        <dbReference type="Ensembl" id="ENSCAFP00845034241.1"/>
    </source>
</evidence>
<feature type="compositionally biased region" description="Basic and acidic residues" evidence="11">
    <location>
        <begin position="1"/>
        <end position="12"/>
    </location>
</feature>
<proteinExistence type="predicted"/>
<evidence type="ECO:0000256" key="3">
    <source>
        <dbReference type="ARBA" id="ARBA00022737"/>
    </source>
</evidence>
<dbReference type="InterPro" id="IPR050945">
    <property type="entry name" value="LMO_RBTN_TF"/>
</dbReference>
<dbReference type="PANTHER" id="PTHR45787">
    <property type="entry name" value="LD11652P"/>
    <property type="match status" value="1"/>
</dbReference>
<dbReference type="FunFam" id="2.10.110.10:FF:000016">
    <property type="entry name" value="LIM domain only 3"/>
    <property type="match status" value="1"/>
</dbReference>
<reference evidence="13" key="2">
    <citation type="submission" date="2025-08" db="UniProtKB">
        <authorList>
            <consortium name="Ensembl"/>
        </authorList>
    </citation>
    <scope>IDENTIFICATION</scope>
    <source>
        <strain evidence="13">Boxer</strain>
    </source>
</reference>
<dbReference type="PROSITE" id="PS50023">
    <property type="entry name" value="LIM_DOMAIN_2"/>
    <property type="match status" value="2"/>
</dbReference>
<organism evidence="13 14">
    <name type="scientific">Canis lupus familiaris</name>
    <name type="common">Dog</name>
    <name type="synonym">Canis familiaris</name>
    <dbReference type="NCBI Taxonomy" id="9615"/>
    <lineage>
        <taxon>Eukaryota</taxon>
        <taxon>Metazoa</taxon>
        <taxon>Chordata</taxon>
        <taxon>Craniata</taxon>
        <taxon>Vertebrata</taxon>
        <taxon>Euteleostomi</taxon>
        <taxon>Mammalia</taxon>
        <taxon>Eutheria</taxon>
        <taxon>Laurasiatheria</taxon>
        <taxon>Carnivora</taxon>
        <taxon>Caniformia</taxon>
        <taxon>Canidae</taxon>
        <taxon>Canis</taxon>
    </lineage>
</organism>
<evidence type="ECO:0000256" key="7">
    <source>
        <dbReference type="ARBA" id="ARBA00040621"/>
    </source>
</evidence>
<dbReference type="GeneTree" id="ENSGT00940000160199"/>
<dbReference type="SUPFAM" id="SSF57716">
    <property type="entry name" value="Glucocorticoid receptor-like (DNA-binding domain)"/>
    <property type="match status" value="3"/>
</dbReference>
<dbReference type="PANTHER" id="PTHR45787:SF3">
    <property type="entry name" value="RHOMBOTIN-2"/>
    <property type="match status" value="1"/>
</dbReference>
<evidence type="ECO:0000256" key="2">
    <source>
        <dbReference type="ARBA" id="ARBA00022723"/>
    </source>
</evidence>
<dbReference type="GO" id="GO:0140297">
    <property type="term" value="F:DNA-binding transcription factor binding"/>
    <property type="evidence" value="ECO:0000318"/>
    <property type="project" value="GO_Central"/>
</dbReference>
<feature type="region of interest" description="Disordered" evidence="11">
    <location>
        <begin position="100"/>
        <end position="142"/>
    </location>
</feature>
<evidence type="ECO:0000313" key="14">
    <source>
        <dbReference type="Proteomes" id="UP000805418"/>
    </source>
</evidence>
<keyword evidence="3" id="KW-0677">Repeat</keyword>
<comment type="subcellular location">
    <subcellularLocation>
        <location evidence="1">Nucleus</location>
    </subcellularLocation>
</comment>
<evidence type="ECO:0000256" key="10">
    <source>
        <dbReference type="PROSITE-ProRule" id="PRU00125"/>
    </source>
</evidence>
<evidence type="ECO:0000256" key="1">
    <source>
        <dbReference type="ARBA" id="ARBA00004123"/>
    </source>
</evidence>
<keyword evidence="2 10" id="KW-0479">Metal-binding</keyword>
<reference evidence="13" key="3">
    <citation type="submission" date="2025-09" db="UniProtKB">
        <authorList>
            <consortium name="Ensembl"/>
        </authorList>
    </citation>
    <scope>IDENTIFICATION</scope>
    <source>
        <strain evidence="13">Boxer</strain>
    </source>
</reference>
<dbReference type="Proteomes" id="UP000805418">
    <property type="component" value="Chromosome 18"/>
</dbReference>
<dbReference type="Reactome" id="R-CFA-8939236">
    <property type="pathway name" value="RUNX1 regulates transcription of genes involved in differentiation of HSCs"/>
</dbReference>
<reference evidence="13" key="1">
    <citation type="submission" date="2020-03" db="EMBL/GenBank/DDBJ databases">
        <title>Long-read based genome assembly of a Labrador retriever dog.</title>
        <authorList>
            <person name="Eory L."/>
            <person name="Zhang W."/>
            <person name="Schoenebeck J."/>
        </authorList>
    </citation>
    <scope>NUCLEOTIDE SEQUENCE [LARGE SCALE GENOMIC DNA]</scope>
    <source>
        <strain evidence="13">Labrador retriever</strain>
    </source>
</reference>
<dbReference type="FunCoup" id="A0A8I3PNJ5">
    <property type="interactions" value="152"/>
</dbReference>